<comment type="subcellular location">
    <subcellularLocation>
        <location evidence="2">Cell membrane</location>
        <topology evidence="2">Peripheral membrane protein</topology>
        <orientation evidence="2">Cytoplasmic side</orientation>
    </subcellularLocation>
</comment>
<dbReference type="OrthoDB" id="9801753at2"/>
<dbReference type="GO" id="GO:0005886">
    <property type="term" value="C:plasma membrane"/>
    <property type="evidence" value="ECO:0007669"/>
    <property type="project" value="UniProtKB-SubCell"/>
</dbReference>
<keyword evidence="2" id="KW-1003">Cell membrane</keyword>
<dbReference type="InterPro" id="IPR002696">
    <property type="entry name" value="Membr_insert_effic_factor_YidD"/>
</dbReference>
<organism evidence="3 4">
    <name type="scientific">Robinsoniella peoriensis</name>
    <dbReference type="NCBI Taxonomy" id="180332"/>
    <lineage>
        <taxon>Bacteria</taxon>
        <taxon>Bacillati</taxon>
        <taxon>Bacillota</taxon>
        <taxon>Clostridia</taxon>
        <taxon>Lachnospirales</taxon>
        <taxon>Lachnospiraceae</taxon>
        <taxon>Robinsoniella</taxon>
    </lineage>
</organism>
<evidence type="ECO:0000313" key="4">
    <source>
        <dbReference type="Proteomes" id="UP000306509"/>
    </source>
</evidence>
<dbReference type="PANTHER" id="PTHR33383">
    <property type="entry name" value="MEMBRANE PROTEIN INSERTION EFFICIENCY FACTOR-RELATED"/>
    <property type="match status" value="1"/>
</dbReference>
<sequence>MKKLLIGLIKLYRKYLSPLKSTRCPYIPTCSQYGLEAIEKYGAVKGTILTCWRILRCNPFSKGGYDPVP</sequence>
<dbReference type="PANTHER" id="PTHR33383:SF1">
    <property type="entry name" value="MEMBRANE PROTEIN INSERTION EFFICIENCY FACTOR-RELATED"/>
    <property type="match status" value="1"/>
</dbReference>
<accession>A0A4U8Q6V0</accession>
<protein>
    <recommendedName>
        <fullName evidence="2">Putative membrane protein insertion efficiency factor</fullName>
    </recommendedName>
</protein>
<comment type="caution">
    <text evidence="3">The sequence shown here is derived from an EMBL/GenBank/DDBJ whole genome shotgun (WGS) entry which is preliminary data.</text>
</comment>
<evidence type="ECO:0000256" key="1">
    <source>
        <dbReference type="ARBA" id="ARBA00023136"/>
    </source>
</evidence>
<keyword evidence="1 2" id="KW-0472">Membrane</keyword>
<proteinExistence type="inferred from homology"/>
<gene>
    <name evidence="3" type="primary">yidD</name>
    <name evidence="3" type="ORF">DSM106044_03348</name>
</gene>
<dbReference type="Proteomes" id="UP000306509">
    <property type="component" value="Unassembled WGS sequence"/>
</dbReference>
<dbReference type="SMART" id="SM01234">
    <property type="entry name" value="Haemolytic"/>
    <property type="match status" value="1"/>
</dbReference>
<reference evidence="3 4" key="1">
    <citation type="journal article" date="2019" name="Anaerobe">
        <title>Detection of Robinsoniella peoriensis in multiple bone samples of a trauma patient.</title>
        <authorList>
            <person name="Schrottner P."/>
            <person name="Hartwich K."/>
            <person name="Bunk B."/>
            <person name="Schober I."/>
            <person name="Helbig S."/>
            <person name="Rudolph W.W."/>
            <person name="Gunzer F."/>
        </authorList>
    </citation>
    <scope>NUCLEOTIDE SEQUENCE [LARGE SCALE GENOMIC DNA]</scope>
    <source>
        <strain evidence="3 4">DSM 106044</strain>
    </source>
</reference>
<keyword evidence="4" id="KW-1185">Reference proteome</keyword>
<dbReference type="Pfam" id="PF01809">
    <property type="entry name" value="YidD"/>
    <property type="match status" value="1"/>
</dbReference>
<dbReference type="EMBL" id="QGQD01000065">
    <property type="protein sequence ID" value="TLC99822.1"/>
    <property type="molecule type" value="Genomic_DNA"/>
</dbReference>
<dbReference type="HAMAP" id="MF_00386">
    <property type="entry name" value="UPF0161_YidD"/>
    <property type="match status" value="1"/>
</dbReference>
<dbReference type="STRING" id="180332.GCA_000797495_02813"/>
<dbReference type="NCBIfam" id="TIGR00278">
    <property type="entry name" value="membrane protein insertion efficiency factor YidD"/>
    <property type="match status" value="1"/>
</dbReference>
<evidence type="ECO:0000313" key="3">
    <source>
        <dbReference type="EMBL" id="TLC99822.1"/>
    </source>
</evidence>
<dbReference type="AlphaFoldDB" id="A0A4U8Q6V0"/>
<name>A0A4U8Q6V0_9FIRM</name>
<dbReference type="RefSeq" id="WP_081820329.1">
    <property type="nucleotide sequence ID" value="NZ_CABMJZ010000095.1"/>
</dbReference>
<comment type="similarity">
    <text evidence="2">Belongs to the UPF0161 family.</text>
</comment>
<comment type="function">
    <text evidence="2">Could be involved in insertion of integral membrane proteins into the membrane.</text>
</comment>
<evidence type="ECO:0000256" key="2">
    <source>
        <dbReference type="HAMAP-Rule" id="MF_00386"/>
    </source>
</evidence>